<dbReference type="RefSeq" id="WP_058264007.1">
    <property type="nucleotide sequence ID" value="NZ_CP051181.1"/>
</dbReference>
<dbReference type="OrthoDB" id="7710249at2"/>
<evidence type="ECO:0000256" key="2">
    <source>
        <dbReference type="SAM" id="MobiDB-lite"/>
    </source>
</evidence>
<dbReference type="AlphaFoldDB" id="A0A0P1G544"/>
<evidence type="ECO:0000256" key="1">
    <source>
        <dbReference type="SAM" id="Coils"/>
    </source>
</evidence>
<dbReference type="Pfam" id="PF06791">
    <property type="entry name" value="TMP_2"/>
    <property type="match status" value="1"/>
</dbReference>
<keyword evidence="1" id="KW-0175">Coiled coil</keyword>
<dbReference type="InterPro" id="IPR009628">
    <property type="entry name" value="Phage_tape_measure_N"/>
</dbReference>
<keyword evidence="5" id="KW-1185">Reference proteome</keyword>
<dbReference type="Proteomes" id="UP000051587">
    <property type="component" value="Unassembled WGS sequence"/>
</dbReference>
<gene>
    <name evidence="4" type="ORF">TG4357_03313</name>
</gene>
<dbReference type="STRING" id="53501.SAMN04488043_104184"/>
<feature type="region of interest" description="Disordered" evidence="2">
    <location>
        <begin position="26"/>
        <end position="48"/>
    </location>
</feature>
<proteinExistence type="predicted"/>
<sequence>MTFVVNMQITADGQIAQAEVRKTRGEVESLGTASESMGRKGRKAGSDLKSLAGSADMTEREIRQLIVAEKTAGQTAIQTGNAHRVAAGSMGNLVAQFNDVGMMMAAGQNPLQLALQQGTQITQVIGPMGAAGAARALGGAFLSMLSPINLVTIGAIAAGAAMTQWLVGSEEDAMKLEDRIEATREALEAFSDSSEKSRLSVLGMVDEFGTADPVLRAILADMAAMKKVDLYQSLDAQADGIRNLVLDLSYWDDRSGQSAAQDFLGLNSISSSAREAGTLFQQNLELLSRSEEPAVKLRTALDLREQLLETAGGLENLNAQQEDFYNGLAAIIRDLILSGAKVDEATKDTSARANMQALTSLWDGLKTSATDYLQTRLKEDQAARRILADLNEQNAIQQAINRYGKESAEVAHLRQQAERRAYEELVNSKNVSDDLKKEIMASFDAGQKMAGLNIAPGLSAAADEARRIADELTRAIGASQALGSQSIATLAESEIQLQYADDPVARAGALARRRITTAQGVRRDGAEGAELAALDAEREAYVRNMTQIERNNQARQELLRTQRSGSRAAGNEAEAVTHLIIQMQDELDLLRETDPVRQELLRHRQVLAGATAAERAEIEQLITTRLAEQQAIEAVQGAEDFLNQTLYDSFRSSMSEGEGLIGVLNRIGIAALDAAAQAVFLGEGWMADLLGISGPMFSLGSKTVSTSAVASIAKTSTAAPVAGYATSSGGQTVMRVELSKELIGTILQQGANASVEIMQSGLTDYDRNLPARMKEVQDDPRGIG</sequence>
<name>A0A0P1G544_THAGE</name>
<evidence type="ECO:0000313" key="5">
    <source>
        <dbReference type="Proteomes" id="UP000051587"/>
    </source>
</evidence>
<evidence type="ECO:0000313" key="4">
    <source>
        <dbReference type="EMBL" id="CUH67968.1"/>
    </source>
</evidence>
<reference evidence="4 5" key="1">
    <citation type="submission" date="2015-09" db="EMBL/GenBank/DDBJ databases">
        <authorList>
            <consortium name="Swine Surveillance"/>
        </authorList>
    </citation>
    <scope>NUCLEOTIDE SEQUENCE [LARGE SCALE GENOMIC DNA]</scope>
    <source>
        <strain evidence="4 5">CECT 4357</strain>
    </source>
</reference>
<evidence type="ECO:0000259" key="3">
    <source>
        <dbReference type="Pfam" id="PF06791"/>
    </source>
</evidence>
<feature type="domain" description="Bacteriophage tail tape measure N-terminal" evidence="3">
    <location>
        <begin position="78"/>
        <end position="171"/>
    </location>
</feature>
<organism evidence="4 5">
    <name type="scientific">Thalassovita gelatinovora</name>
    <name type="common">Thalassobius gelatinovorus</name>
    <dbReference type="NCBI Taxonomy" id="53501"/>
    <lineage>
        <taxon>Bacteria</taxon>
        <taxon>Pseudomonadati</taxon>
        <taxon>Pseudomonadota</taxon>
        <taxon>Alphaproteobacteria</taxon>
        <taxon>Rhodobacterales</taxon>
        <taxon>Roseobacteraceae</taxon>
        <taxon>Thalassovita</taxon>
    </lineage>
</organism>
<accession>A0A0P1G544</accession>
<feature type="coiled-coil region" evidence="1">
    <location>
        <begin position="166"/>
        <end position="193"/>
    </location>
</feature>
<dbReference type="EMBL" id="CYSA01000027">
    <property type="protein sequence ID" value="CUH67968.1"/>
    <property type="molecule type" value="Genomic_DNA"/>
</dbReference>
<protein>
    <submittedName>
        <fullName evidence="4">Prophage tail length tape measure protein</fullName>
    </submittedName>
</protein>